<dbReference type="Gene3D" id="2.40.50.100">
    <property type="match status" value="1"/>
</dbReference>
<dbReference type="EMBL" id="CP165628">
    <property type="protein sequence ID" value="XDU74197.1"/>
    <property type="molecule type" value="Genomic_DNA"/>
</dbReference>
<evidence type="ECO:0000259" key="5">
    <source>
        <dbReference type="Pfam" id="PF25917"/>
    </source>
</evidence>
<evidence type="ECO:0000256" key="1">
    <source>
        <dbReference type="ARBA" id="ARBA00009477"/>
    </source>
</evidence>
<dbReference type="SUPFAM" id="SSF111369">
    <property type="entry name" value="HlyD-like secretion proteins"/>
    <property type="match status" value="1"/>
</dbReference>
<dbReference type="PANTHER" id="PTHR30367:SF12">
    <property type="entry name" value="P-HYDROXYBENZOIC ACID EFFLUX PUMP SUBUNIT AAEA"/>
    <property type="match status" value="1"/>
</dbReference>
<organism evidence="7">
    <name type="scientific">Rouxiella sp. WC2420</name>
    <dbReference type="NCBI Taxonomy" id="3234145"/>
    <lineage>
        <taxon>Bacteria</taxon>
        <taxon>Pseudomonadati</taxon>
        <taxon>Pseudomonadota</taxon>
        <taxon>Gammaproteobacteria</taxon>
        <taxon>Enterobacterales</taxon>
        <taxon>Yersiniaceae</taxon>
        <taxon>Rouxiella</taxon>
    </lineage>
</organism>
<evidence type="ECO:0000256" key="4">
    <source>
        <dbReference type="ARBA" id="ARBA00023136"/>
    </source>
</evidence>
<dbReference type="Gene3D" id="2.40.30.170">
    <property type="match status" value="1"/>
</dbReference>
<dbReference type="PANTHER" id="PTHR30367">
    <property type="entry name" value="P-HYDROXYBENZOIC ACID EFFLUX PUMP SUBUNIT AAEA-RELATED"/>
    <property type="match status" value="1"/>
</dbReference>
<dbReference type="GO" id="GO:0016020">
    <property type="term" value="C:membrane"/>
    <property type="evidence" value="ECO:0007669"/>
    <property type="project" value="InterPro"/>
</dbReference>
<dbReference type="RefSeq" id="WP_009635114.1">
    <property type="nucleotide sequence ID" value="NZ_CP165628.1"/>
</dbReference>
<evidence type="ECO:0000259" key="6">
    <source>
        <dbReference type="Pfam" id="PF25963"/>
    </source>
</evidence>
<dbReference type="AlphaFoldDB" id="A0AB39VY84"/>
<keyword evidence="2" id="KW-0812">Transmembrane</keyword>
<protein>
    <submittedName>
        <fullName evidence="7">Efflux RND transporter periplasmic adaptor subunit</fullName>
    </submittedName>
</protein>
<proteinExistence type="inferred from homology"/>
<dbReference type="NCBIfam" id="TIGR01730">
    <property type="entry name" value="RND_mfp"/>
    <property type="match status" value="1"/>
</dbReference>
<comment type="similarity">
    <text evidence="1">Belongs to the membrane fusion protein (MFP) (TC 8.A.1) family.</text>
</comment>
<dbReference type="InterPro" id="IPR058625">
    <property type="entry name" value="MdtA-like_BSH"/>
</dbReference>
<dbReference type="InterPro" id="IPR050393">
    <property type="entry name" value="MFP_Efflux_Pump"/>
</dbReference>
<feature type="domain" description="Multidrug resistance protein MdtA-like barrel-sandwich hybrid" evidence="5">
    <location>
        <begin position="15"/>
        <end position="154"/>
    </location>
</feature>
<feature type="domain" description="p-hydroxybenzoic acid efflux pump subunit AaeA-like beta-barrel" evidence="6">
    <location>
        <begin position="157"/>
        <end position="253"/>
    </location>
</feature>
<dbReference type="InterPro" id="IPR006143">
    <property type="entry name" value="RND_pump_MFP"/>
</dbReference>
<evidence type="ECO:0000313" key="7">
    <source>
        <dbReference type="EMBL" id="XDU74197.1"/>
    </source>
</evidence>
<keyword evidence="4" id="KW-0472">Membrane</keyword>
<dbReference type="GO" id="GO:0022857">
    <property type="term" value="F:transmembrane transporter activity"/>
    <property type="evidence" value="ECO:0007669"/>
    <property type="project" value="InterPro"/>
</dbReference>
<accession>A0AB39VY84</accession>
<reference evidence="7" key="1">
    <citation type="submission" date="2024-07" db="EMBL/GenBank/DDBJ databases">
        <authorList>
            <person name="Biller S.J."/>
        </authorList>
    </citation>
    <scope>NUCLEOTIDE SEQUENCE</scope>
    <source>
        <strain evidence="7">WC2420</strain>
    </source>
</reference>
<dbReference type="Pfam" id="PF25917">
    <property type="entry name" value="BSH_RND"/>
    <property type="match status" value="1"/>
</dbReference>
<name>A0AB39VY84_9GAMM</name>
<sequence length="277" mass="30302">MYTPWTRDARVRADVINIAPDVSGWLTELNAHNTSQVSKGQVLFTVDKARYQVAYDQAVAQEAQAKVAWQRAQNIADRRARLQTAVSKEDIDNSRLDAASALATYQETQAETQSALIDLQRTTYLSPDDGKITNLDVSKGDYVNKGVTKLALTVKGSYYLTGYFEETKLPEIHIGDSVDIWMMAGTRHLTGHVTSIDAGISNTNITAGNQMLPDVEAGYSWIRLAQRIPVNIKIDNIPADMNISSGMSASVRVVNADDKARTSGMHSILADIGAVLD</sequence>
<dbReference type="InterPro" id="IPR058634">
    <property type="entry name" value="AaeA-lik-b-barrel"/>
</dbReference>
<dbReference type="Pfam" id="PF25963">
    <property type="entry name" value="Beta-barrel_AAEA"/>
    <property type="match status" value="1"/>
</dbReference>
<evidence type="ECO:0000256" key="2">
    <source>
        <dbReference type="ARBA" id="ARBA00022692"/>
    </source>
</evidence>
<keyword evidence="3" id="KW-1133">Transmembrane helix</keyword>
<gene>
    <name evidence="7" type="ORF">AB3G37_09055</name>
</gene>
<evidence type="ECO:0000256" key="3">
    <source>
        <dbReference type="ARBA" id="ARBA00022989"/>
    </source>
</evidence>